<proteinExistence type="predicted"/>
<feature type="compositionally biased region" description="Basic and acidic residues" evidence="1">
    <location>
        <begin position="72"/>
        <end position="82"/>
    </location>
</feature>
<reference evidence="3" key="1">
    <citation type="submission" date="2022-08" db="EMBL/GenBank/DDBJ databases">
        <title>Draft genome sequence of Lysinibacillus sp. strain KH24.</title>
        <authorList>
            <person name="Kanbe H."/>
            <person name="Itoh H."/>
        </authorList>
    </citation>
    <scope>NUCLEOTIDE SEQUENCE</scope>
    <source>
        <strain evidence="3">KH24</strain>
    </source>
</reference>
<sequence>MQHKPIYVEIEMATTSIEQVWTYTQTPALHEQWDLRFTSITYLPKATAAEPQRFTYTTKIMPGLAVSGWGESKGEHHKEDGTRTSSLHFGTPQKMSPIAEGRGYWQYIPHHKGLTFLTQYDYDVRYGSIGKFFDLFFRPMMGWATALSFDVLRRWLEKGENPASQYRRFFLVQLVSLLFCFVWLYHGLVPKVLIPHADEVKMTAQLLTVSDATVIVYVIGIVESLFALCWLWPSGKRLLFGLQIGLFPLLTVSAILADDQLAIAPFNPITFNSALWVLSIIGLVLSKDMPSAKSCKRKRGASR</sequence>
<evidence type="ECO:0000256" key="1">
    <source>
        <dbReference type="SAM" id="MobiDB-lite"/>
    </source>
</evidence>
<evidence type="ECO:0000313" key="3">
    <source>
        <dbReference type="EMBL" id="GLC88888.1"/>
    </source>
</evidence>
<dbReference type="RefSeq" id="WP_264988640.1">
    <property type="nucleotide sequence ID" value="NZ_BRZA01000002.1"/>
</dbReference>
<evidence type="ECO:0000256" key="2">
    <source>
        <dbReference type="SAM" id="Phobius"/>
    </source>
</evidence>
<feature type="transmembrane region" description="Helical" evidence="2">
    <location>
        <begin position="238"/>
        <end position="257"/>
    </location>
</feature>
<feature type="transmembrane region" description="Helical" evidence="2">
    <location>
        <begin position="168"/>
        <end position="186"/>
    </location>
</feature>
<feature type="region of interest" description="Disordered" evidence="1">
    <location>
        <begin position="71"/>
        <end position="90"/>
    </location>
</feature>
<name>A0ABQ5NKK6_9BACI</name>
<keyword evidence="2" id="KW-0472">Membrane</keyword>
<organism evidence="3 4">
    <name type="scientific">Lysinibacillus piscis</name>
    <dbReference type="NCBI Taxonomy" id="2518931"/>
    <lineage>
        <taxon>Bacteria</taxon>
        <taxon>Bacillati</taxon>
        <taxon>Bacillota</taxon>
        <taxon>Bacilli</taxon>
        <taxon>Bacillales</taxon>
        <taxon>Bacillaceae</taxon>
        <taxon>Lysinibacillus</taxon>
    </lineage>
</organism>
<evidence type="ECO:0000313" key="4">
    <source>
        <dbReference type="Proteomes" id="UP001065593"/>
    </source>
</evidence>
<feature type="transmembrane region" description="Helical" evidence="2">
    <location>
        <begin position="269"/>
        <end position="286"/>
    </location>
</feature>
<comment type="caution">
    <text evidence="3">The sequence shown here is derived from an EMBL/GenBank/DDBJ whole genome shotgun (WGS) entry which is preliminary data.</text>
</comment>
<keyword evidence="4" id="KW-1185">Reference proteome</keyword>
<dbReference type="EMBL" id="BRZA01000002">
    <property type="protein sequence ID" value="GLC88888.1"/>
    <property type="molecule type" value="Genomic_DNA"/>
</dbReference>
<dbReference type="Proteomes" id="UP001065593">
    <property type="component" value="Unassembled WGS sequence"/>
</dbReference>
<keyword evidence="2" id="KW-1133">Transmembrane helix</keyword>
<protein>
    <submittedName>
        <fullName evidence="3">Membrane protein</fullName>
    </submittedName>
</protein>
<dbReference type="InterPro" id="IPR025695">
    <property type="entry name" value="DoxX-like"/>
</dbReference>
<dbReference type="SUPFAM" id="SSF55961">
    <property type="entry name" value="Bet v1-like"/>
    <property type="match status" value="1"/>
</dbReference>
<feature type="transmembrane region" description="Helical" evidence="2">
    <location>
        <begin position="206"/>
        <end position="231"/>
    </location>
</feature>
<gene>
    <name evidence="3" type="primary">yndG</name>
    <name evidence="3" type="ORF">LYSBPC_20150</name>
</gene>
<accession>A0ABQ5NKK6</accession>
<dbReference type="Pfam" id="PF13781">
    <property type="entry name" value="DoxX_3"/>
    <property type="match status" value="1"/>
</dbReference>
<keyword evidence="2" id="KW-0812">Transmembrane</keyword>